<dbReference type="Proteomes" id="UP000269438">
    <property type="component" value="Unassembled WGS sequence"/>
</dbReference>
<dbReference type="EMBL" id="RCUY01000012">
    <property type="protein sequence ID" value="RLP80309.1"/>
    <property type="molecule type" value="Genomic_DNA"/>
</dbReference>
<keyword evidence="2" id="KW-0812">Transmembrane</keyword>
<feature type="transmembrane region" description="Helical" evidence="2">
    <location>
        <begin position="42"/>
        <end position="60"/>
    </location>
</feature>
<comment type="caution">
    <text evidence="3">The sequence shown here is derived from an EMBL/GenBank/DDBJ whole genome shotgun (WGS) entry which is preliminary data.</text>
</comment>
<gene>
    <name evidence="3" type="ORF">D9V34_14025</name>
</gene>
<proteinExistence type="predicted"/>
<reference evidence="3 4" key="1">
    <citation type="submission" date="2018-10" db="EMBL/GenBank/DDBJ databases">
        <authorList>
            <person name="Li J."/>
        </authorList>
    </citation>
    <scope>NUCLEOTIDE SEQUENCE [LARGE SCALE GENOMIC DNA]</scope>
    <source>
        <strain evidence="3 4">JCM 11654</strain>
    </source>
</reference>
<evidence type="ECO:0000313" key="4">
    <source>
        <dbReference type="Proteomes" id="UP000269438"/>
    </source>
</evidence>
<evidence type="ECO:0000256" key="1">
    <source>
        <dbReference type="SAM" id="MobiDB-lite"/>
    </source>
</evidence>
<accession>A0A3L7AIU3</accession>
<keyword evidence="2" id="KW-0472">Membrane</keyword>
<evidence type="ECO:0000256" key="2">
    <source>
        <dbReference type="SAM" id="Phobius"/>
    </source>
</evidence>
<feature type="compositionally biased region" description="Pro residues" evidence="1">
    <location>
        <begin position="98"/>
        <end position="116"/>
    </location>
</feature>
<feature type="compositionally biased region" description="Low complexity" evidence="1">
    <location>
        <begin position="75"/>
        <end position="97"/>
    </location>
</feature>
<protein>
    <submittedName>
        <fullName evidence="3">Uncharacterized protein</fullName>
    </submittedName>
</protein>
<feature type="region of interest" description="Disordered" evidence="1">
    <location>
        <begin position="69"/>
        <end position="131"/>
    </location>
</feature>
<keyword evidence="4" id="KW-1185">Reference proteome</keyword>
<organism evidence="3 4">
    <name type="scientific">Mycetocola lacteus</name>
    <dbReference type="NCBI Taxonomy" id="76637"/>
    <lineage>
        <taxon>Bacteria</taxon>
        <taxon>Bacillati</taxon>
        <taxon>Actinomycetota</taxon>
        <taxon>Actinomycetes</taxon>
        <taxon>Micrococcales</taxon>
        <taxon>Microbacteriaceae</taxon>
        <taxon>Mycetocola</taxon>
    </lineage>
</organism>
<sequence>MTDCVLVETGANAPVLIAIAAATILIGAALIWTMVRSSKKRILLGGALGLLLLVGLPVLSGSTPAQAQAPEHCVTAPSTSPSPSSEASTQPSADPTATPTPTPTVSPTPTPSPSPSGPTECVPEPSPITPNIAARFDWDSDAPRIRFENEELNNLVIANPALVTSLIESFSVPETVTWSMPDGDGGRVTLHTEQYTAHTSIPHGIYQVEDGWLELDFAEGGDTSNSEEIDAKIAAITAELEAQHPGAEIEAGSLFGDYTAEISYTVAGKDSCGDTVTGTGSVAARGPIPA</sequence>
<keyword evidence="2" id="KW-1133">Transmembrane helix</keyword>
<evidence type="ECO:0000313" key="3">
    <source>
        <dbReference type="EMBL" id="RLP80309.1"/>
    </source>
</evidence>
<name>A0A3L7AIU3_9MICO</name>
<dbReference type="AlphaFoldDB" id="A0A3L7AIU3"/>
<feature type="transmembrane region" description="Helical" evidence="2">
    <location>
        <begin position="15"/>
        <end position="35"/>
    </location>
</feature>